<accession>A0A3R7CEL8</accession>
<evidence type="ECO:0000256" key="1">
    <source>
        <dbReference type="SAM" id="MobiDB-lite"/>
    </source>
</evidence>
<dbReference type="AlphaFoldDB" id="A0A3R7CEL8"/>
<sequence length="167" mass="19023">MSPRLGTKRLQANCQARRTDQLPPDQPPVKQEVGGNGPTCELTDTNYYWFEKDKRLVVCNRTNVGTTDLNRDFTLSVVCPMSSVCPATIVITIIIDAQLPYNHNASETMAFEDLEMFQFDCSQRPCLTTTKQNTLYCRPVHTSFEIQRHAALPSYVSQISKRERFVN</sequence>
<feature type="region of interest" description="Disordered" evidence="1">
    <location>
        <begin position="1"/>
        <end position="36"/>
    </location>
</feature>
<evidence type="ECO:0000313" key="3">
    <source>
        <dbReference type="Proteomes" id="UP000286415"/>
    </source>
</evidence>
<proteinExistence type="predicted"/>
<keyword evidence="3" id="KW-1185">Reference proteome</keyword>
<dbReference type="Proteomes" id="UP000286415">
    <property type="component" value="Unassembled WGS sequence"/>
</dbReference>
<organism evidence="2 3">
    <name type="scientific">Clonorchis sinensis</name>
    <name type="common">Chinese liver fluke</name>
    <dbReference type="NCBI Taxonomy" id="79923"/>
    <lineage>
        <taxon>Eukaryota</taxon>
        <taxon>Metazoa</taxon>
        <taxon>Spiralia</taxon>
        <taxon>Lophotrochozoa</taxon>
        <taxon>Platyhelminthes</taxon>
        <taxon>Trematoda</taxon>
        <taxon>Digenea</taxon>
        <taxon>Opisthorchiida</taxon>
        <taxon>Opisthorchiata</taxon>
        <taxon>Opisthorchiidae</taxon>
        <taxon>Clonorchis</taxon>
    </lineage>
</organism>
<reference evidence="2 3" key="2">
    <citation type="journal article" date="2021" name="Genomics">
        <title>High-quality reference genome for Clonorchis sinensis.</title>
        <authorList>
            <person name="Young N.D."/>
            <person name="Stroehlein A.J."/>
            <person name="Kinkar L."/>
            <person name="Wang T."/>
            <person name="Sohn W.M."/>
            <person name="Chang B.C.H."/>
            <person name="Kaur P."/>
            <person name="Weisz D."/>
            <person name="Dudchenko O."/>
            <person name="Aiden E.L."/>
            <person name="Korhonen P.K."/>
            <person name="Gasser R.B."/>
        </authorList>
    </citation>
    <scope>NUCLEOTIDE SEQUENCE [LARGE SCALE GENOMIC DNA]</scope>
    <source>
        <strain evidence="2">Cs-k2</strain>
    </source>
</reference>
<name>A0A3R7CEL8_CLOSI</name>
<evidence type="ECO:0000313" key="2">
    <source>
        <dbReference type="EMBL" id="KAG5452798.1"/>
    </source>
</evidence>
<gene>
    <name evidence="2" type="ORF">CSKR_110835</name>
</gene>
<comment type="caution">
    <text evidence="2">The sequence shown here is derived from an EMBL/GenBank/DDBJ whole genome shotgun (WGS) entry which is preliminary data.</text>
</comment>
<dbReference type="InParanoid" id="A0A3R7CEL8"/>
<reference evidence="2 3" key="1">
    <citation type="journal article" date="2018" name="Biotechnol. Adv.">
        <title>Improved genomic resources and new bioinformatic workflow for the carcinogenic parasite Clonorchis sinensis: Biotechnological implications.</title>
        <authorList>
            <person name="Wang D."/>
            <person name="Korhonen P.K."/>
            <person name="Gasser R.B."/>
            <person name="Young N.D."/>
        </authorList>
    </citation>
    <scope>NUCLEOTIDE SEQUENCE [LARGE SCALE GENOMIC DNA]</scope>
    <source>
        <strain evidence="2">Cs-k2</strain>
    </source>
</reference>
<protein>
    <submittedName>
        <fullName evidence="2">Uncharacterized protein</fullName>
    </submittedName>
</protein>
<dbReference type="EMBL" id="NIRI02000013">
    <property type="protein sequence ID" value="KAG5452798.1"/>
    <property type="molecule type" value="Genomic_DNA"/>
</dbReference>